<sequence length="180" mass="20716">MAAMERLLSMLENWSVMSEREITREMAEEEVHTDFEPIIFSWRVILRNQISMPVEQLVSFHKLMKDDAAIADSVVAAFAGGEYDPLNLFLYCYVRNRIEERQKQTAQLSGLVVADEPLGKDAQDVFEQFWDRYGRPNLDEKLLLRHISGAGIHVIDEWYSLATVSRKDSSPKFENSSSVN</sequence>
<protein>
    <submittedName>
        <fullName evidence="1">Uncharacterized protein</fullName>
    </submittedName>
</protein>
<accession>A0AA43TST5</accession>
<evidence type="ECO:0000313" key="2">
    <source>
        <dbReference type="Proteomes" id="UP001161017"/>
    </source>
</evidence>
<comment type="caution">
    <text evidence="1">The sequence shown here is derived from an EMBL/GenBank/DDBJ whole genome shotgun (WGS) entry which is preliminary data.</text>
</comment>
<organism evidence="1 2">
    <name type="scientific">Ramalina farinacea</name>
    <dbReference type="NCBI Taxonomy" id="258253"/>
    <lineage>
        <taxon>Eukaryota</taxon>
        <taxon>Fungi</taxon>
        <taxon>Dikarya</taxon>
        <taxon>Ascomycota</taxon>
        <taxon>Pezizomycotina</taxon>
        <taxon>Lecanoromycetes</taxon>
        <taxon>OSLEUM clade</taxon>
        <taxon>Lecanoromycetidae</taxon>
        <taxon>Lecanorales</taxon>
        <taxon>Lecanorineae</taxon>
        <taxon>Ramalinaceae</taxon>
        <taxon>Ramalina</taxon>
    </lineage>
</organism>
<keyword evidence="2" id="KW-1185">Reference proteome</keyword>
<dbReference type="AlphaFoldDB" id="A0AA43TST5"/>
<reference evidence="1" key="1">
    <citation type="journal article" date="2023" name="Genome Biol. Evol.">
        <title>First Whole Genome Sequence and Flow Cytometry Genome Size Data for the Lichen-Forming Fungus Ramalina farinacea (Ascomycota).</title>
        <authorList>
            <person name="Llewellyn T."/>
            <person name="Mian S."/>
            <person name="Hill R."/>
            <person name="Leitch I.J."/>
            <person name="Gaya E."/>
        </authorList>
    </citation>
    <scope>NUCLEOTIDE SEQUENCE</scope>
    <source>
        <strain evidence="1">LIQ254RAFAR</strain>
    </source>
</reference>
<dbReference type="EMBL" id="JAPUFD010000004">
    <property type="protein sequence ID" value="MDI1486948.1"/>
    <property type="molecule type" value="Genomic_DNA"/>
</dbReference>
<name>A0AA43TST5_9LECA</name>
<proteinExistence type="predicted"/>
<evidence type="ECO:0000313" key="1">
    <source>
        <dbReference type="EMBL" id="MDI1486948.1"/>
    </source>
</evidence>
<gene>
    <name evidence="1" type="ORF">OHK93_006210</name>
</gene>
<dbReference type="Proteomes" id="UP001161017">
    <property type="component" value="Unassembled WGS sequence"/>
</dbReference>